<comment type="caution">
    <text evidence="2">The sequence shown here is derived from an EMBL/GenBank/DDBJ whole genome shotgun (WGS) entry which is preliminary data.</text>
</comment>
<dbReference type="OMA" id="QIAYPEM"/>
<reference evidence="2 3" key="1">
    <citation type="journal article" date="2016" name="BMC Genomics">
        <title>Genome sequencing and secondary metabolism of the postharvest pathogen Penicillium griseofulvum.</title>
        <authorList>
            <person name="Banani H."/>
            <person name="Marcet-Houben M."/>
            <person name="Ballester A.R."/>
            <person name="Abbruscato P."/>
            <person name="Gonzalez-Candelas L."/>
            <person name="Gabaldon T."/>
            <person name="Spadaro D."/>
        </authorList>
    </citation>
    <scope>NUCLEOTIDE SEQUENCE [LARGE SCALE GENOMIC DNA]</scope>
    <source>
        <strain evidence="2 3">PG3</strain>
    </source>
</reference>
<proteinExistence type="predicted"/>
<dbReference type="GO" id="GO:0051321">
    <property type="term" value="P:meiotic cell cycle"/>
    <property type="evidence" value="ECO:0007669"/>
    <property type="project" value="UniProtKB-KW"/>
</dbReference>
<dbReference type="Pfam" id="PF08631">
    <property type="entry name" value="SPO22"/>
    <property type="match status" value="1"/>
</dbReference>
<keyword evidence="1" id="KW-0469">Meiosis</keyword>
<dbReference type="RefSeq" id="XP_040649103.1">
    <property type="nucleotide sequence ID" value="XM_040794772.1"/>
</dbReference>
<dbReference type="InterPro" id="IPR013940">
    <property type="entry name" value="Spo22/ZIP4/TEX11"/>
</dbReference>
<gene>
    <name evidence="2" type="ORF">PGRI_070580</name>
</gene>
<evidence type="ECO:0000313" key="3">
    <source>
        <dbReference type="Proteomes" id="UP000070168"/>
    </source>
</evidence>
<dbReference type="GeneID" id="63710072"/>
<name>A0A135LNM0_PENPA</name>
<keyword evidence="3" id="KW-1185">Reference proteome</keyword>
<dbReference type="AlphaFoldDB" id="A0A135LNM0"/>
<protein>
    <submittedName>
        <fullName evidence="2">Meiosis specific protein SPO22</fullName>
    </submittedName>
</protein>
<dbReference type="PANTHER" id="PTHR40375">
    <property type="entry name" value="SPORULATION-SPECIFIC PROTEIN 22"/>
    <property type="match status" value="1"/>
</dbReference>
<dbReference type="PANTHER" id="PTHR40375:SF2">
    <property type="entry name" value="SPORULATION-SPECIFIC PROTEIN 22"/>
    <property type="match status" value="1"/>
</dbReference>
<sequence>MEEQQPSGPHQALSNFASSLHTKLFIAGPLTNPLLSPNDILYLDEQLNINPFTTQPESGNDQLDVVGTSLWNDCNELIVSRGHNRDDVLLLSKVKAFAFALLNMAVLPDILGSLRSLSLALKAALRCIMNEQRDIALNILRVAAMRLEGFHSSELEAGLDPGLKRALTTQYNLLRARLSWLQHRPDISEYFFAKIPVPELAENGEFIFENCFIIGDSALMQVQGDVAVKWLQRASDYLEALYHKTHFQYQNYHNWNLVIRHSIAVACVQTRSSEFNATYDIEMINLRHAYPGHPAVVLLDLFMDHNPPKDGRLQALSSVVDKMTLTAMNMPIIFQYARSLGNASGPENSMEALRLLLISPLPAGEWTEKCLVAFTLLLSRSCIWKMTGEAILKKDYRSAHLWLQLCSDSKIFQNCSQYVQVAIHKRLLAFYLHTEDLNPARQLMDRGLVQSQVDCGRMYLSYKLTLLEGKDGAGHFFLGFPLHPVPHKQISLLSCAMEAQRQRKQKEVLNCLEQFISCLTSDDIYHDDFSAAEHHMFAIIILLKEVSRGFSQRLGNCIQTVLQSALSYAKKNSTFEGGDKQVSATQLQWFYSATYKLALGLMRSPGVSLTVPVLNFSKDFALQYREIAYPKMGSGAPRPHLFAVYYLLILATTFKARRATDQTEKMVLYENVRAYAQELNSLHGWCDGEEQLDDHTNKKEDMHHEIAQFFDLEAAMCLRNWEDVARICASDDEFPKSKFHTQIMDMTFYFDLPPRLAIEVIKRIMAKLSEQPIDPPTTWRRDFRISLPRYLHCLFALAIKPIGDIDPAMGFFDIDMADAEVAEGVLDRILAMASEVPGGGEPGYSEMQDLYFSEGFTYPAAELIHIASAAFNAATDFYRATRDADCQRWAEKAIRIARLVRGLQGTELVQTLHARLGALIGV</sequence>
<accession>A0A135LNM0</accession>
<evidence type="ECO:0000256" key="1">
    <source>
        <dbReference type="ARBA" id="ARBA00023254"/>
    </source>
</evidence>
<dbReference type="InterPro" id="IPR039057">
    <property type="entry name" value="Spo22/ZIP4"/>
</dbReference>
<dbReference type="Proteomes" id="UP000070168">
    <property type="component" value="Unassembled WGS sequence"/>
</dbReference>
<dbReference type="EMBL" id="LHQR01000046">
    <property type="protein sequence ID" value="KXG50567.1"/>
    <property type="molecule type" value="Genomic_DNA"/>
</dbReference>
<dbReference type="STRING" id="5078.A0A135LNM0"/>
<dbReference type="GO" id="GO:0090173">
    <property type="term" value="P:regulation of synaptonemal complex assembly"/>
    <property type="evidence" value="ECO:0007669"/>
    <property type="project" value="InterPro"/>
</dbReference>
<dbReference type="OrthoDB" id="65716at2759"/>
<organism evidence="2 3">
    <name type="scientific">Penicillium patulum</name>
    <name type="common">Penicillium griseofulvum</name>
    <dbReference type="NCBI Taxonomy" id="5078"/>
    <lineage>
        <taxon>Eukaryota</taxon>
        <taxon>Fungi</taxon>
        <taxon>Dikarya</taxon>
        <taxon>Ascomycota</taxon>
        <taxon>Pezizomycotina</taxon>
        <taxon>Eurotiomycetes</taxon>
        <taxon>Eurotiomycetidae</taxon>
        <taxon>Eurotiales</taxon>
        <taxon>Aspergillaceae</taxon>
        <taxon>Penicillium</taxon>
    </lineage>
</organism>
<evidence type="ECO:0000313" key="2">
    <source>
        <dbReference type="EMBL" id="KXG50567.1"/>
    </source>
</evidence>